<dbReference type="Proteomes" id="UP000885672">
    <property type="component" value="Unassembled WGS sequence"/>
</dbReference>
<evidence type="ECO:0000256" key="2">
    <source>
        <dbReference type="ARBA" id="ARBA00022649"/>
    </source>
</evidence>
<comment type="similarity">
    <text evidence="9">Belongs to the MntA antitoxin family.</text>
</comment>
<keyword evidence="2" id="KW-1277">Toxin-antitoxin system</keyword>
<gene>
    <name evidence="12" type="ORF">ENN51_01080</name>
</gene>
<evidence type="ECO:0000256" key="4">
    <source>
        <dbReference type="ARBA" id="ARBA00022695"/>
    </source>
</evidence>
<keyword evidence="6" id="KW-0547">Nucleotide-binding</keyword>
<dbReference type="Gene3D" id="3.30.460.10">
    <property type="entry name" value="Beta Polymerase, domain 2"/>
    <property type="match status" value="1"/>
</dbReference>
<keyword evidence="4" id="KW-0548">Nucleotidyltransferase</keyword>
<sequence length="128" mass="14181">MLNRDEILERLAANRERIRGFGVRSLAVFGSAARGEATEDSDLDFLVEFDRKTFDNYMGLKELLEELFACRVDLVIRSALKPRLRAPVLAEAVHAPGLQGPARGYRRGCGSGPGVHGRNHPRAVGRRP</sequence>
<keyword evidence="3" id="KW-0808">Transferase</keyword>
<dbReference type="InterPro" id="IPR043519">
    <property type="entry name" value="NT_sf"/>
</dbReference>
<evidence type="ECO:0000256" key="6">
    <source>
        <dbReference type="ARBA" id="ARBA00022741"/>
    </source>
</evidence>
<organism evidence="12">
    <name type="scientific">candidate division WOR-3 bacterium</name>
    <dbReference type="NCBI Taxonomy" id="2052148"/>
    <lineage>
        <taxon>Bacteria</taxon>
        <taxon>Bacteria division WOR-3</taxon>
    </lineage>
</organism>
<name>A0A7V0XEK4_UNCW3</name>
<dbReference type="GO" id="GO:0016779">
    <property type="term" value="F:nucleotidyltransferase activity"/>
    <property type="evidence" value="ECO:0007669"/>
    <property type="project" value="UniProtKB-KW"/>
</dbReference>
<dbReference type="InterPro" id="IPR002934">
    <property type="entry name" value="Polymerase_NTP_transf_dom"/>
</dbReference>
<dbReference type="CDD" id="cd05403">
    <property type="entry name" value="NT_KNTase_like"/>
    <property type="match status" value="1"/>
</dbReference>
<dbReference type="EMBL" id="DSBX01000036">
    <property type="protein sequence ID" value="HDQ98869.1"/>
    <property type="molecule type" value="Genomic_DNA"/>
</dbReference>
<evidence type="ECO:0000256" key="9">
    <source>
        <dbReference type="ARBA" id="ARBA00038276"/>
    </source>
</evidence>
<proteinExistence type="inferred from homology"/>
<evidence type="ECO:0000256" key="3">
    <source>
        <dbReference type="ARBA" id="ARBA00022679"/>
    </source>
</evidence>
<evidence type="ECO:0000256" key="1">
    <source>
        <dbReference type="ARBA" id="ARBA00001946"/>
    </source>
</evidence>
<dbReference type="PANTHER" id="PTHR33571:SF12">
    <property type="entry name" value="BSL3053 PROTEIN"/>
    <property type="match status" value="1"/>
</dbReference>
<comment type="cofactor">
    <cofactor evidence="1">
        <name>Mg(2+)</name>
        <dbReference type="ChEBI" id="CHEBI:18420"/>
    </cofactor>
</comment>
<evidence type="ECO:0000259" key="11">
    <source>
        <dbReference type="Pfam" id="PF01909"/>
    </source>
</evidence>
<feature type="compositionally biased region" description="Basic residues" evidence="10">
    <location>
        <begin position="117"/>
        <end position="128"/>
    </location>
</feature>
<dbReference type="Pfam" id="PF01909">
    <property type="entry name" value="NTP_transf_2"/>
    <property type="match status" value="1"/>
</dbReference>
<evidence type="ECO:0000256" key="8">
    <source>
        <dbReference type="ARBA" id="ARBA00022842"/>
    </source>
</evidence>
<evidence type="ECO:0000256" key="5">
    <source>
        <dbReference type="ARBA" id="ARBA00022723"/>
    </source>
</evidence>
<dbReference type="AlphaFoldDB" id="A0A7V0XEK4"/>
<keyword evidence="8" id="KW-0460">Magnesium</keyword>
<dbReference type="PANTHER" id="PTHR33571">
    <property type="entry name" value="SSL8005 PROTEIN"/>
    <property type="match status" value="1"/>
</dbReference>
<keyword evidence="7" id="KW-0067">ATP-binding</keyword>
<accession>A0A7V0XEK4</accession>
<dbReference type="GO" id="GO:0046872">
    <property type="term" value="F:metal ion binding"/>
    <property type="evidence" value="ECO:0007669"/>
    <property type="project" value="UniProtKB-KW"/>
</dbReference>
<evidence type="ECO:0000313" key="12">
    <source>
        <dbReference type="EMBL" id="HDQ98869.1"/>
    </source>
</evidence>
<comment type="caution">
    <text evidence="12">The sequence shown here is derived from an EMBL/GenBank/DDBJ whole genome shotgun (WGS) entry which is preliminary data.</text>
</comment>
<reference evidence="12" key="1">
    <citation type="journal article" date="2020" name="mSystems">
        <title>Genome- and Community-Level Interaction Insights into Carbon Utilization and Element Cycling Functions of Hydrothermarchaeota in Hydrothermal Sediment.</title>
        <authorList>
            <person name="Zhou Z."/>
            <person name="Liu Y."/>
            <person name="Xu W."/>
            <person name="Pan J."/>
            <person name="Luo Z.H."/>
            <person name="Li M."/>
        </authorList>
    </citation>
    <scope>NUCLEOTIDE SEQUENCE [LARGE SCALE GENOMIC DNA]</scope>
    <source>
        <strain evidence="12">SpSt-1182</strain>
    </source>
</reference>
<evidence type="ECO:0000256" key="10">
    <source>
        <dbReference type="SAM" id="MobiDB-lite"/>
    </source>
</evidence>
<keyword evidence="5" id="KW-0479">Metal-binding</keyword>
<feature type="region of interest" description="Disordered" evidence="10">
    <location>
        <begin position="102"/>
        <end position="128"/>
    </location>
</feature>
<dbReference type="GO" id="GO:0005524">
    <property type="term" value="F:ATP binding"/>
    <property type="evidence" value="ECO:0007669"/>
    <property type="project" value="UniProtKB-KW"/>
</dbReference>
<dbReference type="SUPFAM" id="SSF81301">
    <property type="entry name" value="Nucleotidyltransferase"/>
    <property type="match status" value="1"/>
</dbReference>
<evidence type="ECO:0000256" key="7">
    <source>
        <dbReference type="ARBA" id="ARBA00022840"/>
    </source>
</evidence>
<dbReference type="InterPro" id="IPR052038">
    <property type="entry name" value="Type-VII_TA_antitoxin"/>
</dbReference>
<feature type="domain" description="Polymerase nucleotidyl transferase" evidence="11">
    <location>
        <begin position="20"/>
        <end position="85"/>
    </location>
</feature>
<protein>
    <submittedName>
        <fullName evidence="12">Nucleotidyltransferase</fullName>
    </submittedName>
</protein>